<dbReference type="GeneID" id="36299713"/>
<comment type="subcellular location">
    <subcellularLocation>
        <location evidence="1">Cell membrane</location>
        <topology evidence="1">Multi-pass membrane protein</topology>
    </subcellularLocation>
</comment>
<feature type="transmembrane region" description="Helical" evidence="7">
    <location>
        <begin position="155"/>
        <end position="176"/>
    </location>
</feature>
<feature type="transmembrane region" description="Helical" evidence="7">
    <location>
        <begin position="21"/>
        <end position="47"/>
    </location>
</feature>
<feature type="transmembrane region" description="Helical" evidence="7">
    <location>
        <begin position="188"/>
        <end position="207"/>
    </location>
</feature>
<accession>A0A1H1R3B5</accession>
<feature type="transmembrane region" description="Helical" evidence="7">
    <location>
        <begin position="404"/>
        <end position="423"/>
    </location>
</feature>
<evidence type="ECO:0000259" key="8">
    <source>
        <dbReference type="PROSITE" id="PS50850"/>
    </source>
</evidence>
<dbReference type="InterPro" id="IPR020846">
    <property type="entry name" value="MFS_dom"/>
</dbReference>
<dbReference type="CDD" id="cd17369">
    <property type="entry name" value="MFS_ShiA_like"/>
    <property type="match status" value="1"/>
</dbReference>
<dbReference type="Proteomes" id="UP000182126">
    <property type="component" value="Chromosome I"/>
</dbReference>
<feature type="transmembrane region" description="Helical" evidence="7">
    <location>
        <begin position="53"/>
        <end position="77"/>
    </location>
</feature>
<keyword evidence="5 7" id="KW-1133">Transmembrane helix</keyword>
<organism evidence="9 10">
    <name type="scientific">Microbacterium paraoxydans</name>
    <dbReference type="NCBI Taxonomy" id="199592"/>
    <lineage>
        <taxon>Bacteria</taxon>
        <taxon>Bacillati</taxon>
        <taxon>Actinomycetota</taxon>
        <taxon>Actinomycetes</taxon>
        <taxon>Micrococcales</taxon>
        <taxon>Microbacteriaceae</taxon>
        <taxon>Microbacterium</taxon>
    </lineage>
</organism>
<name>A0A1H1R3B5_9MICO</name>
<dbReference type="Gene3D" id="1.20.1250.20">
    <property type="entry name" value="MFS general substrate transporter like domains"/>
    <property type="match status" value="1"/>
</dbReference>
<dbReference type="InterPro" id="IPR005829">
    <property type="entry name" value="Sugar_transporter_CS"/>
</dbReference>
<feature type="transmembrane region" description="Helical" evidence="7">
    <location>
        <begin position="335"/>
        <end position="360"/>
    </location>
</feature>
<dbReference type="PROSITE" id="PS00217">
    <property type="entry name" value="SUGAR_TRANSPORT_2"/>
    <property type="match status" value="1"/>
</dbReference>
<dbReference type="PANTHER" id="PTHR43045:SF1">
    <property type="entry name" value="SHIKIMATE TRANSPORTER"/>
    <property type="match status" value="1"/>
</dbReference>
<dbReference type="RefSeq" id="WP_231919658.1">
    <property type="nucleotide sequence ID" value="NZ_LT629770.1"/>
</dbReference>
<evidence type="ECO:0000313" key="10">
    <source>
        <dbReference type="Proteomes" id="UP000182126"/>
    </source>
</evidence>
<feature type="transmembrane region" description="Helical" evidence="7">
    <location>
        <begin position="381"/>
        <end position="398"/>
    </location>
</feature>
<dbReference type="PANTHER" id="PTHR43045">
    <property type="entry name" value="SHIKIMATE TRANSPORTER"/>
    <property type="match status" value="1"/>
</dbReference>
<feature type="domain" description="Major facilitator superfamily (MFS) profile" evidence="8">
    <location>
        <begin position="16"/>
        <end position="429"/>
    </location>
</feature>
<dbReference type="Pfam" id="PF07690">
    <property type="entry name" value="MFS_1"/>
    <property type="match status" value="1"/>
</dbReference>
<keyword evidence="6 7" id="KW-0472">Membrane</keyword>
<evidence type="ECO:0000256" key="6">
    <source>
        <dbReference type="ARBA" id="ARBA00023136"/>
    </source>
</evidence>
<evidence type="ECO:0000256" key="3">
    <source>
        <dbReference type="ARBA" id="ARBA00022475"/>
    </source>
</evidence>
<sequence length="450" mass="46740">MANEQQRTMTPQARRAIAAAYFGTLIEWYDYALYGAAAGLVIGPLFFPDVIPASASMLAFATFAVGFVVRPLGGLLISHLGDRVGRKPAMILTIVLMGIATVGIGVLPTAEAIGLAAPILLILFRFIQGFGAGAELAGALTLVAEYAPEPRRGRVIGLVTSGAPGGAFLATLAFTLASMLPGDVLLGWAWRIPFLVSAVLFVLALWIRRRLEETPEYRDAVANAEHAATKVPLAELFRRSPRELILGFFSVCGHNVTNYVLSAFALSYLTLTVGMPRVEALTAVLVSSLLTAFAPVLGGVAVDRFGAKRVVVFGSVAGIALTYPVFLSLQSGDPVLAALGMTALGVVAVGATAASTGTFLTNLFPTRYRFTGVATARELNGALVAGPTPLIATALVAAAGGGLWLVVLFVIGACLVSLLAVVATPKRIGDLQPEDLSGASRFAPTGSASE</sequence>
<dbReference type="PROSITE" id="PS50850">
    <property type="entry name" value="MFS"/>
    <property type="match status" value="1"/>
</dbReference>
<dbReference type="GO" id="GO:0022857">
    <property type="term" value="F:transmembrane transporter activity"/>
    <property type="evidence" value="ECO:0007669"/>
    <property type="project" value="InterPro"/>
</dbReference>
<feature type="transmembrane region" description="Helical" evidence="7">
    <location>
        <begin position="310"/>
        <end position="329"/>
    </location>
</feature>
<keyword evidence="3" id="KW-1003">Cell membrane</keyword>
<dbReference type="EMBL" id="LT629770">
    <property type="protein sequence ID" value="SDS30172.1"/>
    <property type="molecule type" value="Genomic_DNA"/>
</dbReference>
<dbReference type="InterPro" id="IPR011701">
    <property type="entry name" value="MFS"/>
</dbReference>
<evidence type="ECO:0000313" key="9">
    <source>
        <dbReference type="EMBL" id="SDS30172.1"/>
    </source>
</evidence>
<gene>
    <name evidence="9" type="ORF">SAMN04489809_1553</name>
</gene>
<feature type="transmembrane region" description="Helical" evidence="7">
    <location>
        <begin position="119"/>
        <end position="143"/>
    </location>
</feature>
<evidence type="ECO:0000256" key="1">
    <source>
        <dbReference type="ARBA" id="ARBA00004651"/>
    </source>
</evidence>
<evidence type="ECO:0000256" key="4">
    <source>
        <dbReference type="ARBA" id="ARBA00022692"/>
    </source>
</evidence>
<dbReference type="AlphaFoldDB" id="A0A1H1R3B5"/>
<evidence type="ECO:0000256" key="2">
    <source>
        <dbReference type="ARBA" id="ARBA00022448"/>
    </source>
</evidence>
<dbReference type="GO" id="GO:0005886">
    <property type="term" value="C:plasma membrane"/>
    <property type="evidence" value="ECO:0007669"/>
    <property type="project" value="UniProtKB-SubCell"/>
</dbReference>
<keyword evidence="4 7" id="KW-0812">Transmembrane</keyword>
<feature type="transmembrane region" description="Helical" evidence="7">
    <location>
        <begin position="244"/>
        <end position="268"/>
    </location>
</feature>
<feature type="transmembrane region" description="Helical" evidence="7">
    <location>
        <begin position="280"/>
        <end position="298"/>
    </location>
</feature>
<protein>
    <submittedName>
        <fullName evidence="9">Nitrate/nitrite transporter NarK</fullName>
    </submittedName>
</protein>
<proteinExistence type="predicted"/>
<reference evidence="9 10" key="1">
    <citation type="submission" date="2016-10" db="EMBL/GenBank/DDBJ databases">
        <authorList>
            <person name="de Groot N.N."/>
        </authorList>
    </citation>
    <scope>NUCLEOTIDE SEQUENCE [LARGE SCALE GENOMIC DNA]</scope>
    <source>
        <strain evidence="9 10">DSM 15019</strain>
    </source>
</reference>
<keyword evidence="2" id="KW-0813">Transport</keyword>
<evidence type="ECO:0000256" key="7">
    <source>
        <dbReference type="SAM" id="Phobius"/>
    </source>
</evidence>
<dbReference type="SUPFAM" id="SSF103473">
    <property type="entry name" value="MFS general substrate transporter"/>
    <property type="match status" value="1"/>
</dbReference>
<evidence type="ECO:0000256" key="5">
    <source>
        <dbReference type="ARBA" id="ARBA00022989"/>
    </source>
</evidence>
<dbReference type="InterPro" id="IPR036259">
    <property type="entry name" value="MFS_trans_sf"/>
</dbReference>
<feature type="transmembrane region" description="Helical" evidence="7">
    <location>
        <begin position="89"/>
        <end position="107"/>
    </location>
</feature>
<dbReference type="eggNOG" id="COG0477">
    <property type="taxonomic scope" value="Bacteria"/>
</dbReference>